<dbReference type="GO" id="GO:0016717">
    <property type="term" value="F:oxidoreductase activity, acting on paired donors, with oxidation of a pair of donors resulting in the reduction of molecular oxygen to two molecules of water"/>
    <property type="evidence" value="ECO:0007669"/>
    <property type="project" value="InterPro"/>
</dbReference>
<keyword evidence="6 11" id="KW-1133">Transmembrane helix</keyword>
<gene>
    <name evidence="13" type="primary">ablC</name>
</gene>
<keyword evidence="9" id="KW-0443">Lipid metabolism</keyword>
<feature type="domain" description="Fatty acid desaturase" evidence="12">
    <location>
        <begin position="61"/>
        <end position="286"/>
    </location>
</feature>
<dbReference type="GO" id="GO:0016020">
    <property type="term" value="C:membrane"/>
    <property type="evidence" value="ECO:0007669"/>
    <property type="project" value="UniProtKB-SubCell"/>
</dbReference>
<dbReference type="GO" id="GO:0006631">
    <property type="term" value="P:fatty acid metabolic process"/>
    <property type="evidence" value="ECO:0007669"/>
    <property type="project" value="UniProtKB-KW"/>
</dbReference>
<dbReference type="InterPro" id="IPR015876">
    <property type="entry name" value="Acyl-CoA_DS"/>
</dbReference>
<dbReference type="InterPro" id="IPR005804">
    <property type="entry name" value="FA_desaturase_dom"/>
</dbReference>
<feature type="transmembrane region" description="Helical" evidence="11">
    <location>
        <begin position="183"/>
        <end position="205"/>
    </location>
</feature>
<name>A0A0U2RE62_9NOST</name>
<keyword evidence="5" id="KW-0276">Fatty acid metabolism</keyword>
<evidence type="ECO:0000259" key="12">
    <source>
        <dbReference type="Pfam" id="PF00487"/>
    </source>
</evidence>
<evidence type="ECO:0000256" key="3">
    <source>
        <dbReference type="ARBA" id="ARBA00008749"/>
    </source>
</evidence>
<evidence type="ECO:0000256" key="1">
    <source>
        <dbReference type="ARBA" id="ARBA00001954"/>
    </source>
</evidence>
<keyword evidence="10 11" id="KW-0472">Membrane</keyword>
<evidence type="ECO:0000256" key="11">
    <source>
        <dbReference type="SAM" id="Phobius"/>
    </source>
</evidence>
<dbReference type="PANTHER" id="PTHR11351">
    <property type="entry name" value="ACYL-COA DESATURASE"/>
    <property type="match status" value="1"/>
</dbReference>
<proteinExistence type="inferred from homology"/>
<organism evidence="13">
    <name type="scientific">Anabaena sp. XSPORK2A</name>
    <dbReference type="NCBI Taxonomy" id="1771346"/>
    <lineage>
        <taxon>Bacteria</taxon>
        <taxon>Bacillati</taxon>
        <taxon>Cyanobacteriota</taxon>
        <taxon>Cyanophyceae</taxon>
        <taxon>Nostocales</taxon>
        <taxon>Nostocaceae</taxon>
        <taxon>Anabaena</taxon>
    </lineage>
</organism>
<accession>A0A0U2RE62</accession>
<comment type="similarity">
    <text evidence="3">Belongs to the fatty acid desaturase type 2 family.</text>
</comment>
<evidence type="ECO:0000256" key="10">
    <source>
        <dbReference type="ARBA" id="ARBA00023136"/>
    </source>
</evidence>
<sequence length="316" mass="35338">MKNQIVENNQPDSPTSTNNDGLSINTIITAIIVLLPLVGTVIGMGILFYSGISSLELGLLVSLCILTVIGVEVGFHRHFSHHSFQTTTPIRAILTIFGLMAAQGGLVYWVIEHPRHHKYSDVSGDPHTPNLHGIGFKNQLRGLYHAHIGWIFEVLKSGDTDSSLLVKDLLKDPVIFRIDQLQLTWVVLGLLIPAILEGVITSSWIGAFKGFIWGGLVRIFLVQHFIWSTNSICHVYGSRPFKTNGFSTNNVWLAIPTFGQSWHNNHHTFPNSAITGLEWWQIDLGKWLIWILEKTGLVWDVKRPTANMIAARKLQT</sequence>
<dbReference type="AlphaFoldDB" id="A0A0U2RE62"/>
<keyword evidence="8" id="KW-0408">Iron</keyword>
<evidence type="ECO:0000256" key="9">
    <source>
        <dbReference type="ARBA" id="ARBA00023098"/>
    </source>
</evidence>
<protein>
    <submittedName>
        <fullName evidence="13">Fatty-acid desaturase</fullName>
    </submittedName>
</protein>
<feature type="transmembrane region" description="Helical" evidence="11">
    <location>
        <begin position="90"/>
        <end position="111"/>
    </location>
</feature>
<dbReference type="EMBL" id="KP761742">
    <property type="protein sequence ID" value="ALT22121.1"/>
    <property type="molecule type" value="Genomic_DNA"/>
</dbReference>
<evidence type="ECO:0000313" key="13">
    <source>
        <dbReference type="EMBL" id="ALT22121.1"/>
    </source>
</evidence>
<feature type="transmembrane region" description="Helical" evidence="11">
    <location>
        <begin position="27"/>
        <end position="50"/>
    </location>
</feature>
<evidence type="ECO:0000256" key="4">
    <source>
        <dbReference type="ARBA" id="ARBA00022692"/>
    </source>
</evidence>
<feature type="transmembrane region" description="Helical" evidence="11">
    <location>
        <begin position="57"/>
        <end position="75"/>
    </location>
</feature>
<keyword evidence="4 11" id="KW-0812">Transmembrane</keyword>
<keyword evidence="7" id="KW-0560">Oxidoreductase</keyword>
<evidence type="ECO:0000256" key="7">
    <source>
        <dbReference type="ARBA" id="ARBA00023002"/>
    </source>
</evidence>
<comment type="subcellular location">
    <subcellularLocation>
        <location evidence="2">Membrane</location>
        <topology evidence="2">Multi-pass membrane protein</topology>
    </subcellularLocation>
</comment>
<evidence type="ECO:0000256" key="5">
    <source>
        <dbReference type="ARBA" id="ARBA00022832"/>
    </source>
</evidence>
<comment type="cofactor">
    <cofactor evidence="1">
        <name>Fe(2+)</name>
        <dbReference type="ChEBI" id="CHEBI:29033"/>
    </cofactor>
</comment>
<dbReference type="Pfam" id="PF00487">
    <property type="entry name" value="FA_desaturase"/>
    <property type="match status" value="1"/>
</dbReference>
<evidence type="ECO:0000256" key="2">
    <source>
        <dbReference type="ARBA" id="ARBA00004141"/>
    </source>
</evidence>
<dbReference type="CDD" id="cd03505">
    <property type="entry name" value="Delta9-FADS-like"/>
    <property type="match status" value="1"/>
</dbReference>
<evidence type="ECO:0000256" key="8">
    <source>
        <dbReference type="ARBA" id="ARBA00023004"/>
    </source>
</evidence>
<reference evidence="13" key="1">
    <citation type="journal article" date="2015" name="Proc. Natl. Acad. Sci. U.S.A.">
        <title>Antifungal activity improved by coproduction of cyclodextrins and anabaenolysins in Cyanobacteria.</title>
        <authorList>
            <person name="Shishido T.K."/>
            <person name="Jokela J."/>
            <person name="Kolehmainen C.T."/>
            <person name="Fewer D.P."/>
            <person name="Wahlsten M."/>
            <person name="Wang H."/>
            <person name="Rouhiainen L."/>
            <person name="Rizzi E."/>
            <person name="De Bellis G."/>
            <person name="Permi P."/>
            <person name="Sivonen K."/>
        </authorList>
    </citation>
    <scope>NUCLEOTIDE SEQUENCE</scope>
    <source>
        <strain evidence="13">XSPORK2A</strain>
    </source>
</reference>
<dbReference type="PANTHER" id="PTHR11351:SF3">
    <property type="entry name" value="BLL4393 PROTEIN"/>
    <property type="match status" value="1"/>
</dbReference>
<dbReference type="PRINTS" id="PR00075">
    <property type="entry name" value="FACDDSATRASE"/>
</dbReference>
<evidence type="ECO:0000256" key="6">
    <source>
        <dbReference type="ARBA" id="ARBA00022989"/>
    </source>
</evidence>